<dbReference type="SUPFAM" id="SSF54373">
    <property type="entry name" value="FAD-linked reductases, C-terminal domain"/>
    <property type="match status" value="1"/>
</dbReference>
<gene>
    <name evidence="6" type="primary">aofH_1</name>
    <name evidence="6" type="ORF">hbim_01551</name>
</gene>
<protein>
    <submittedName>
        <fullName evidence="6">Flavin-containing monoamine oxidase AofH</fullName>
        <ecNumber evidence="6">1.4.3.-</ecNumber>
    </submittedName>
</protein>
<comment type="cofactor">
    <cofactor evidence="1">
        <name>FAD</name>
        <dbReference type="ChEBI" id="CHEBI:57692"/>
    </cofactor>
</comment>
<dbReference type="SUPFAM" id="SSF51905">
    <property type="entry name" value="FAD/NAD(P)-binding domain"/>
    <property type="match status" value="1"/>
</dbReference>
<reference evidence="6" key="1">
    <citation type="submission" date="2023-03" db="EMBL/GenBank/DDBJ databases">
        <title>Draft genome sequence of a Mycolicibacterium mageritense strain H4_3_1 isolated from a hybrid biological-inorganic system reactor.</title>
        <authorList>
            <person name="Feng X."/>
            <person name="Kazama D."/>
            <person name="Sato K."/>
            <person name="Kobayashi H."/>
        </authorList>
    </citation>
    <scope>NUCLEOTIDE SEQUENCE</scope>
    <source>
        <strain evidence="6">H4_3_1</strain>
    </source>
</reference>
<accession>A0AAI8XM78</accession>
<dbReference type="InterPro" id="IPR001613">
    <property type="entry name" value="Flavin_amine_oxidase"/>
</dbReference>
<feature type="binding site" evidence="4">
    <location>
        <position position="14"/>
    </location>
    <ligand>
        <name>FAD</name>
        <dbReference type="ChEBI" id="CHEBI:57692"/>
    </ligand>
</feature>
<evidence type="ECO:0000256" key="1">
    <source>
        <dbReference type="ARBA" id="ARBA00001974"/>
    </source>
</evidence>
<dbReference type="Proteomes" id="UP001241092">
    <property type="component" value="Chromosome"/>
</dbReference>
<feature type="domain" description="Amine oxidase" evidence="5">
    <location>
        <begin position="13"/>
        <end position="461"/>
    </location>
</feature>
<dbReference type="InterPro" id="IPR002937">
    <property type="entry name" value="Amino_oxidase"/>
</dbReference>
<feature type="binding site" evidence="4">
    <location>
        <position position="437"/>
    </location>
    <ligand>
        <name>FAD</name>
        <dbReference type="ChEBI" id="CHEBI:57692"/>
    </ligand>
</feature>
<keyword evidence="3 6" id="KW-0560">Oxidoreductase</keyword>
<feature type="binding site" evidence="4">
    <location>
        <position position="253"/>
    </location>
    <ligand>
        <name>FAD</name>
        <dbReference type="ChEBI" id="CHEBI:57692"/>
    </ligand>
</feature>
<dbReference type="RefSeq" id="WP_276823361.1">
    <property type="nucleotide sequence ID" value="NZ_AP027452.1"/>
</dbReference>
<dbReference type="Pfam" id="PF01593">
    <property type="entry name" value="Amino_oxidase"/>
    <property type="match status" value="1"/>
</dbReference>
<dbReference type="EMBL" id="AP027452">
    <property type="protein sequence ID" value="BDY27626.1"/>
    <property type="molecule type" value="Genomic_DNA"/>
</dbReference>
<dbReference type="PANTHER" id="PTHR43563:SF1">
    <property type="entry name" value="AMINE OXIDASE [FLAVIN-CONTAINING] B"/>
    <property type="match status" value="1"/>
</dbReference>
<evidence type="ECO:0000256" key="2">
    <source>
        <dbReference type="ARBA" id="ARBA00005995"/>
    </source>
</evidence>
<dbReference type="PANTHER" id="PTHR43563">
    <property type="entry name" value="AMINE OXIDASE"/>
    <property type="match status" value="1"/>
</dbReference>
<evidence type="ECO:0000259" key="5">
    <source>
        <dbReference type="Pfam" id="PF01593"/>
    </source>
</evidence>
<dbReference type="InterPro" id="IPR036188">
    <property type="entry name" value="FAD/NAD-bd_sf"/>
</dbReference>
<name>A0AAI8XM78_MYCME</name>
<dbReference type="InterPro" id="IPR050703">
    <property type="entry name" value="Flavin_MAO"/>
</dbReference>
<proteinExistence type="inferred from homology"/>
<feature type="binding site" evidence="4">
    <location>
        <position position="358"/>
    </location>
    <ligand>
        <name>substrate</name>
    </ligand>
</feature>
<dbReference type="Gene3D" id="3.90.660.10">
    <property type="match status" value="1"/>
</dbReference>
<dbReference type="GO" id="GO:0016491">
    <property type="term" value="F:oxidoreductase activity"/>
    <property type="evidence" value="ECO:0007669"/>
    <property type="project" value="UniProtKB-KW"/>
</dbReference>
<organism evidence="6 7">
    <name type="scientific">Mycolicibacterium mageritense</name>
    <name type="common">Mycobacterium mageritense</name>
    <dbReference type="NCBI Taxonomy" id="53462"/>
    <lineage>
        <taxon>Bacteria</taxon>
        <taxon>Bacillati</taxon>
        <taxon>Actinomycetota</taxon>
        <taxon>Actinomycetes</taxon>
        <taxon>Mycobacteriales</taxon>
        <taxon>Mycobacteriaceae</taxon>
        <taxon>Mycolicibacterium</taxon>
    </lineage>
</organism>
<sequence>MNEHKVIVIGAGLSGLAAATTLLDAGFASVTVLEAGPHVGGRTRTRTACDTTIDDGATLVYPQHRHVLGLADRFGVDMFESGTQGRFQYLFDGTARSLTAGRIPNTRLLTAPLLRPVVRSVLRLIERWLPLSADDVVQLLEAVQELDQLAASVPAQRPWSAPQAQTLDQRTVQSWVDDSVRPGPARRLLASLFGYFPPTTSLLFVLHVFNTWGGIGALLASQGGVLRFADGAQALPLALAAALGDRVILNSPVTAIEQSANSVSVHASDTTYDADHVIVAVGPAAYRGLEFRPALPPQRIRLQEAWQPVHGRKVNVVYDKPFWRAENLSGSALTDREAAPGVLDASPPDGSHGVLACYGTDDTTAVQDPESRKAAVLTTFADLFGPQALEPLHYSEKRWIYEPFHFGCEGGLSVGALTAARETLKEPVGRLHWAGVETADEWLGFMDGAVQAGQRAASEVIRS</sequence>
<evidence type="ECO:0000256" key="4">
    <source>
        <dbReference type="PIRSR" id="PIRSR601613-1"/>
    </source>
</evidence>
<dbReference type="EC" id="1.4.3.-" evidence="6"/>
<dbReference type="AlphaFoldDB" id="A0AAI8XM78"/>
<evidence type="ECO:0000313" key="7">
    <source>
        <dbReference type="Proteomes" id="UP001241092"/>
    </source>
</evidence>
<dbReference type="Gene3D" id="3.50.50.60">
    <property type="entry name" value="FAD/NAD(P)-binding domain"/>
    <property type="match status" value="1"/>
</dbReference>
<evidence type="ECO:0000256" key="3">
    <source>
        <dbReference type="ARBA" id="ARBA00023002"/>
    </source>
</evidence>
<dbReference type="PRINTS" id="PR00757">
    <property type="entry name" value="AMINEOXDASEF"/>
</dbReference>
<dbReference type="Gene3D" id="1.10.405.10">
    <property type="entry name" value="Guanine Nucleotide Dissociation Inhibitor, domain 1"/>
    <property type="match status" value="1"/>
</dbReference>
<comment type="similarity">
    <text evidence="2">Belongs to the flavin monoamine oxidase family.</text>
</comment>
<feature type="binding site" evidence="4">
    <location>
        <begin position="34"/>
        <end position="35"/>
    </location>
    <ligand>
        <name>FAD</name>
        <dbReference type="ChEBI" id="CHEBI:57692"/>
    </ligand>
</feature>
<evidence type="ECO:0000313" key="6">
    <source>
        <dbReference type="EMBL" id="BDY27626.1"/>
    </source>
</evidence>